<dbReference type="GeneID" id="25326079"/>
<dbReference type="OrthoDB" id="5340195at2759"/>
<accession>A0A0D2CZ72</accession>
<dbReference type="InterPro" id="IPR011008">
    <property type="entry name" value="Dimeric_a/b-barrel"/>
</dbReference>
<proteinExistence type="inferred from homology"/>
<dbReference type="InterPro" id="IPR009799">
    <property type="entry name" value="EthD_dom"/>
</dbReference>
<evidence type="ECO:0000256" key="1">
    <source>
        <dbReference type="ARBA" id="ARBA00005986"/>
    </source>
</evidence>
<evidence type="ECO:0000313" key="4">
    <source>
        <dbReference type="Proteomes" id="UP000054342"/>
    </source>
</evidence>
<dbReference type="AlphaFoldDB" id="A0A0D2CZ72"/>
<dbReference type="EMBL" id="KN847319">
    <property type="protein sequence ID" value="KIW55427.1"/>
    <property type="molecule type" value="Genomic_DNA"/>
</dbReference>
<gene>
    <name evidence="3" type="ORF">PV05_04171</name>
</gene>
<dbReference type="HOGENOM" id="CLU_061836_0_0_1"/>
<keyword evidence="4" id="KW-1185">Reference proteome</keyword>
<protein>
    <recommendedName>
        <fullName evidence="2">EthD domain-containing protein</fullName>
    </recommendedName>
</protein>
<feature type="domain" description="EthD" evidence="2">
    <location>
        <begin position="33"/>
        <end position="129"/>
    </location>
</feature>
<dbReference type="Pfam" id="PF07110">
    <property type="entry name" value="EthD"/>
    <property type="match status" value="1"/>
</dbReference>
<evidence type="ECO:0000313" key="3">
    <source>
        <dbReference type="EMBL" id="KIW55427.1"/>
    </source>
</evidence>
<sequence>MDSDLDKATGSSSIHFVMSLAPLIKQICAIRRKPGLTRKEYMDYRYRIHGAIVDAPENKDEKPHKYIQTQVFDSVFGARDGGPLNANQHWFGRDDVTELFFRDWGHVMRCFTSDYVTGKVGPDGIQFADYETNIVLMAYEKDLEIATRLASRRIELGLDMLQGRATVAQYFISSAEHGTEGEKLEPTLTPLLRAALEQHCHDDVWGLMADIGVESDKFDLASYFGGRDMPRFCLVYKIFLHNHASVPKFRRSQHSFEDGAQAHFDLNSSFVLFAEEALVMDVDKDIRFALDRQLTFPDLPGPTHLQP</sequence>
<dbReference type="Gene3D" id="3.30.70.100">
    <property type="match status" value="1"/>
</dbReference>
<dbReference type="RefSeq" id="XP_013316011.1">
    <property type="nucleotide sequence ID" value="XM_013460557.1"/>
</dbReference>
<evidence type="ECO:0000259" key="2">
    <source>
        <dbReference type="Pfam" id="PF07110"/>
    </source>
</evidence>
<reference evidence="3 4" key="1">
    <citation type="submission" date="2015-01" db="EMBL/GenBank/DDBJ databases">
        <title>The Genome Sequence of Exophiala xenobiotica CBS118157.</title>
        <authorList>
            <consortium name="The Broad Institute Genomics Platform"/>
            <person name="Cuomo C."/>
            <person name="de Hoog S."/>
            <person name="Gorbushina A."/>
            <person name="Stielow B."/>
            <person name="Teixiera M."/>
            <person name="Abouelleil A."/>
            <person name="Chapman S.B."/>
            <person name="Priest M."/>
            <person name="Young S.K."/>
            <person name="Wortman J."/>
            <person name="Nusbaum C."/>
            <person name="Birren B."/>
        </authorList>
    </citation>
    <scope>NUCLEOTIDE SEQUENCE [LARGE SCALE GENOMIC DNA]</scope>
    <source>
        <strain evidence="3 4">CBS 118157</strain>
    </source>
</reference>
<name>A0A0D2CZ72_9EURO</name>
<dbReference type="GO" id="GO:0016491">
    <property type="term" value="F:oxidoreductase activity"/>
    <property type="evidence" value="ECO:0007669"/>
    <property type="project" value="InterPro"/>
</dbReference>
<comment type="similarity">
    <text evidence="1">Belongs to the tpcK family.</text>
</comment>
<dbReference type="SUPFAM" id="SSF54909">
    <property type="entry name" value="Dimeric alpha+beta barrel"/>
    <property type="match status" value="1"/>
</dbReference>
<organism evidence="3 4">
    <name type="scientific">Exophiala xenobiotica</name>
    <dbReference type="NCBI Taxonomy" id="348802"/>
    <lineage>
        <taxon>Eukaryota</taxon>
        <taxon>Fungi</taxon>
        <taxon>Dikarya</taxon>
        <taxon>Ascomycota</taxon>
        <taxon>Pezizomycotina</taxon>
        <taxon>Eurotiomycetes</taxon>
        <taxon>Chaetothyriomycetidae</taxon>
        <taxon>Chaetothyriales</taxon>
        <taxon>Herpotrichiellaceae</taxon>
        <taxon>Exophiala</taxon>
    </lineage>
</organism>
<dbReference type="Proteomes" id="UP000054342">
    <property type="component" value="Unassembled WGS sequence"/>
</dbReference>